<comment type="caution">
    <text evidence="5">The sequence shown here is derived from an EMBL/GenBank/DDBJ whole genome shotgun (WGS) entry which is preliminary data.</text>
</comment>
<dbReference type="InterPro" id="IPR012340">
    <property type="entry name" value="NA-bd_OB-fold"/>
</dbReference>
<evidence type="ECO:0000313" key="3">
    <source>
        <dbReference type="EMBL" id="HDM35943.1"/>
    </source>
</evidence>
<dbReference type="Gene3D" id="6.10.30.10">
    <property type="match status" value="1"/>
</dbReference>
<evidence type="ECO:0000313" key="5">
    <source>
        <dbReference type="EMBL" id="OFV65881.1"/>
    </source>
</evidence>
<evidence type="ECO:0000313" key="6">
    <source>
        <dbReference type="Proteomes" id="UP000185779"/>
    </source>
</evidence>
<keyword evidence="6" id="KW-1185">Reference proteome</keyword>
<dbReference type="Pfam" id="PF12172">
    <property type="entry name" value="zf-ChsH2"/>
    <property type="match status" value="1"/>
</dbReference>
<dbReference type="AlphaFoldDB" id="A0A1F2P528"/>
<dbReference type="Pfam" id="PF01796">
    <property type="entry name" value="OB_ChsH2_C"/>
    <property type="match status" value="1"/>
</dbReference>
<dbReference type="EMBL" id="DQZR01000064">
    <property type="protein sequence ID" value="HDM35943.1"/>
    <property type="molecule type" value="Genomic_DNA"/>
</dbReference>
<reference evidence="5 6" key="1">
    <citation type="submission" date="2016-05" db="EMBL/GenBank/DDBJ databases">
        <title>Microbial consortia oxidize butane by reversing methanogenesis.</title>
        <authorList>
            <person name="Laso-Perez R."/>
            <person name="Richter M."/>
            <person name="Wegener G."/>
            <person name="Musat F."/>
        </authorList>
    </citation>
    <scope>NUCLEOTIDE SEQUENCE [LARGE SCALE GENOMIC DNA]</scope>
    <source>
        <strain evidence="5">BOX1</strain>
    </source>
</reference>
<dbReference type="EMBL" id="LYOR01000006">
    <property type="protein sequence ID" value="OFV65881.1"/>
    <property type="molecule type" value="Genomic_DNA"/>
</dbReference>
<gene>
    <name evidence="3" type="ORF">ENG09_01630</name>
    <name evidence="4" type="ORF">ENI32_07390</name>
    <name evidence="5" type="ORF">SBU_001290</name>
</gene>
<dbReference type="PANTHER" id="PTHR34075">
    <property type="entry name" value="BLR3430 PROTEIN"/>
    <property type="match status" value="1"/>
</dbReference>
<dbReference type="PANTHER" id="PTHR34075:SF4">
    <property type="entry name" value="DUF35 DOMAIN-CONTAINING PROTEIN"/>
    <property type="match status" value="1"/>
</dbReference>
<evidence type="ECO:0000259" key="2">
    <source>
        <dbReference type="Pfam" id="PF12172"/>
    </source>
</evidence>
<dbReference type="InterPro" id="IPR002878">
    <property type="entry name" value="ChsH2_C"/>
</dbReference>
<dbReference type="Proteomes" id="UP000185779">
    <property type="component" value="Unassembled WGS sequence"/>
</dbReference>
<dbReference type="InterPro" id="IPR022002">
    <property type="entry name" value="ChsH2_Znr"/>
</dbReference>
<organism evidence="5 6">
    <name type="scientific">Candidatus Syntropharchaeum butanivorans</name>
    <dbReference type="NCBI Taxonomy" id="1839936"/>
    <lineage>
        <taxon>Archaea</taxon>
        <taxon>Methanobacteriati</taxon>
        <taxon>Methanobacteriota</taxon>
        <taxon>Stenosarchaea group</taxon>
        <taxon>Methanomicrobia</taxon>
        <taxon>Methanosarcinales</taxon>
        <taxon>ANME-2 cluster</taxon>
        <taxon>Candidatus Syntropharchaeum</taxon>
    </lineage>
</organism>
<accession>A0A1F2P528</accession>
<feature type="domain" description="ChsH2 C-terminal OB-fold" evidence="1">
    <location>
        <begin position="57"/>
        <end position="121"/>
    </location>
</feature>
<dbReference type="InterPro" id="IPR052513">
    <property type="entry name" value="Thioester_dehydratase-like"/>
</dbReference>
<reference evidence="3" key="2">
    <citation type="journal article" date="2020" name="mSystems">
        <title>Genome- and Community-Level Interaction Insights into Carbon Utilization and Element Cycling Functions of Hydrothermarchaeota in Hydrothermal Sediment.</title>
        <authorList>
            <person name="Zhou Z."/>
            <person name="Liu Y."/>
            <person name="Xu W."/>
            <person name="Pan J."/>
            <person name="Luo Z.H."/>
            <person name="Li M."/>
        </authorList>
    </citation>
    <scope>NUCLEOTIDE SEQUENCE [LARGE SCALE GENOMIC DNA]</scope>
    <source>
        <strain evidence="3">HyVt-185</strain>
        <strain evidence="4">HyVt-386</strain>
    </source>
</reference>
<feature type="domain" description="ChsH2 rubredoxin-like zinc ribbon" evidence="2">
    <location>
        <begin position="18"/>
        <end position="47"/>
    </location>
</feature>
<sequence length="136" mass="15450">MGFLLEYRDDWGMIRPFFEGLSEGRLYGTRCPLCEKIYCPPRAHCPSTGCNLSQTEWVELEPKGVLESYTILGLSTQGHIDELPLILGLVRVNGCSTCLMMRVEAERDELSCGARVEVRFREDAKRMRDLYAVLIG</sequence>
<dbReference type="STRING" id="1839936.SBU_001290"/>
<evidence type="ECO:0000313" key="4">
    <source>
        <dbReference type="EMBL" id="HEC57679.1"/>
    </source>
</evidence>
<dbReference type="EMBL" id="DRIE01000121">
    <property type="protein sequence ID" value="HEC57679.1"/>
    <property type="molecule type" value="Genomic_DNA"/>
</dbReference>
<proteinExistence type="predicted"/>
<protein>
    <submittedName>
        <fullName evidence="5">3-hydroxybutyryl-CoA epimerase</fullName>
    </submittedName>
    <submittedName>
        <fullName evidence="3">Zn-ribbon domain-containing OB-fold protein</fullName>
    </submittedName>
</protein>
<name>A0A1F2P528_9EURY</name>
<dbReference type="Proteomes" id="UP000885936">
    <property type="component" value="Unassembled WGS sequence"/>
</dbReference>
<evidence type="ECO:0000259" key="1">
    <source>
        <dbReference type="Pfam" id="PF01796"/>
    </source>
</evidence>
<dbReference type="Proteomes" id="UP000885863">
    <property type="component" value="Unassembled WGS sequence"/>
</dbReference>
<dbReference type="SUPFAM" id="SSF50249">
    <property type="entry name" value="Nucleic acid-binding proteins"/>
    <property type="match status" value="1"/>
</dbReference>